<dbReference type="Proteomes" id="UP001304300">
    <property type="component" value="Chromosome"/>
</dbReference>
<gene>
    <name evidence="1" type="ORF">RZN69_03755</name>
</gene>
<evidence type="ECO:0000313" key="1">
    <source>
        <dbReference type="EMBL" id="WOO42191.1"/>
    </source>
</evidence>
<dbReference type="InterPro" id="IPR015943">
    <property type="entry name" value="WD40/YVTN_repeat-like_dom_sf"/>
</dbReference>
<evidence type="ECO:0000313" key="2">
    <source>
        <dbReference type="Proteomes" id="UP001304300"/>
    </source>
</evidence>
<dbReference type="RefSeq" id="WP_317834676.1">
    <property type="nucleotide sequence ID" value="NZ_CP136920.1"/>
</dbReference>
<dbReference type="Gene3D" id="2.130.10.10">
    <property type="entry name" value="YVTN repeat-like/Quinoprotein amine dehydrogenase"/>
    <property type="match status" value="1"/>
</dbReference>
<keyword evidence="2" id="KW-1185">Reference proteome</keyword>
<organism evidence="1 2">
    <name type="scientific">Rubellicoccus peritrichatus</name>
    <dbReference type="NCBI Taxonomy" id="3080537"/>
    <lineage>
        <taxon>Bacteria</taxon>
        <taxon>Pseudomonadati</taxon>
        <taxon>Verrucomicrobiota</taxon>
        <taxon>Opitutia</taxon>
        <taxon>Puniceicoccales</taxon>
        <taxon>Cerasicoccaceae</taxon>
        <taxon>Rubellicoccus</taxon>
    </lineage>
</organism>
<proteinExistence type="predicted"/>
<dbReference type="KEGG" id="puo:RZN69_03755"/>
<dbReference type="AlphaFoldDB" id="A0AAQ3LB45"/>
<name>A0AAQ3LB45_9BACT</name>
<sequence>MGRSLMILVVFAISIIPGFGTEPKFRIVPIDQVETSNNTVTCTVFQSDDDFFLYTAGDGNKIDVFQIARNGELQFLTSNVVTGGRNTVRGLVADKIAGKNFLFAGLKGGNAVEVFEIYDDGTLHSVFVEHDNEATHLGIVITLQVVHMQSASYLFVGGLEKTPGLSAFRITQDGKLEHVQSMADTEEIFTDGIIGMSVHSIDGKTYLFTGGFQDNGLSSFRVFEDGHFEVISNIGDDSNLFLNGTYPVISSTKSSRHYVVVGHRHHIYYKPTPWIKDRDTYFYHGDAVSVFRVDEKGKLLPRSVFLGDSTNLIKGQTRLHKLPLDEKFDLVAVGTRDDQSIQLCLLNETGRLIDAGKIRTGFPIYYGLCGQKIDDQLFLFAGSVEGKELASYRLDLE</sequence>
<reference evidence="1 2" key="1">
    <citation type="submission" date="2023-10" db="EMBL/GenBank/DDBJ databases">
        <title>Rubellicoccus peritrichatus gen. nov., sp. nov., isolated from an algae of coral reef tank.</title>
        <authorList>
            <person name="Luo J."/>
        </authorList>
    </citation>
    <scope>NUCLEOTIDE SEQUENCE [LARGE SCALE GENOMIC DNA]</scope>
    <source>
        <strain evidence="1 2">CR14</strain>
    </source>
</reference>
<protein>
    <submittedName>
        <fullName evidence="1">Uncharacterized protein</fullName>
    </submittedName>
</protein>
<dbReference type="EMBL" id="CP136920">
    <property type="protein sequence ID" value="WOO42191.1"/>
    <property type="molecule type" value="Genomic_DNA"/>
</dbReference>
<dbReference type="SUPFAM" id="SSF101908">
    <property type="entry name" value="Putative isomerase YbhE"/>
    <property type="match status" value="1"/>
</dbReference>
<accession>A0AAQ3LB45</accession>